<organism evidence="18 19">
    <name type="scientific">Candolleomyces eurysporus</name>
    <dbReference type="NCBI Taxonomy" id="2828524"/>
    <lineage>
        <taxon>Eukaryota</taxon>
        <taxon>Fungi</taxon>
        <taxon>Dikarya</taxon>
        <taxon>Basidiomycota</taxon>
        <taxon>Agaricomycotina</taxon>
        <taxon>Agaricomycetes</taxon>
        <taxon>Agaricomycetidae</taxon>
        <taxon>Agaricales</taxon>
        <taxon>Agaricineae</taxon>
        <taxon>Psathyrellaceae</taxon>
        <taxon>Candolleomyces</taxon>
    </lineage>
</organism>
<dbReference type="GO" id="GO:0043023">
    <property type="term" value="F:ribosomal large subunit binding"/>
    <property type="evidence" value="ECO:0007669"/>
    <property type="project" value="TreeGrafter"/>
</dbReference>
<evidence type="ECO:0000256" key="7">
    <source>
        <dbReference type="ARBA" id="ARBA00022490"/>
    </source>
</evidence>
<comment type="function">
    <text evidence="14">E3 ubiquitin-protein ligase component of the ribosome quality control complex (RQC), a ribosome-associated complex that mediates ubiquitination and extraction of incompletely synthesized nascent chains for proteasomal degradation. Mediates ubiquitination of proteins derived from mRNAs lacking stop codons (non-stop proteins) and other translation arrest products induced by poly-lysine sequences and tandem rare codons. Ubiquitination leads to CDC48 recruitment for extraction and degradation of the incomplete translation product. May indirectly play a role in chromatin function and transcription.</text>
</comment>
<dbReference type="SUPFAM" id="SSF48371">
    <property type="entry name" value="ARM repeat"/>
    <property type="match status" value="1"/>
</dbReference>
<evidence type="ECO:0000313" key="18">
    <source>
        <dbReference type="EMBL" id="KAJ2933069.1"/>
    </source>
</evidence>
<dbReference type="InterPro" id="IPR016024">
    <property type="entry name" value="ARM-type_fold"/>
</dbReference>
<dbReference type="Pfam" id="PF23009">
    <property type="entry name" value="UBC_like"/>
    <property type="match status" value="1"/>
</dbReference>
<dbReference type="EMBL" id="JANBPK010000752">
    <property type="protein sequence ID" value="KAJ2933069.1"/>
    <property type="molecule type" value="Genomic_DNA"/>
</dbReference>
<evidence type="ECO:0000256" key="6">
    <source>
        <dbReference type="ARBA" id="ARBA00017157"/>
    </source>
</evidence>
<keyword evidence="8" id="KW-0808">Transferase</keyword>
<comment type="caution">
    <text evidence="18">The sequence shown here is derived from an EMBL/GenBank/DDBJ whole genome shotgun (WGS) entry which is preliminary data.</text>
</comment>
<evidence type="ECO:0000259" key="17">
    <source>
        <dbReference type="PROSITE" id="PS50089"/>
    </source>
</evidence>
<evidence type="ECO:0000256" key="11">
    <source>
        <dbReference type="ARBA" id="ARBA00022771"/>
    </source>
</evidence>
<dbReference type="Gene3D" id="3.30.40.10">
    <property type="entry name" value="Zinc/RING finger domain, C3HC4 (zinc finger)"/>
    <property type="match status" value="1"/>
</dbReference>
<feature type="region of interest" description="Disordered" evidence="16">
    <location>
        <begin position="1679"/>
        <end position="1726"/>
    </location>
</feature>
<evidence type="ECO:0000256" key="13">
    <source>
        <dbReference type="ARBA" id="ARBA00022833"/>
    </source>
</evidence>
<dbReference type="FunFam" id="3.30.40.10:FF:000038">
    <property type="entry name" value="E3 ubiquitin-protein ligase listerin"/>
    <property type="match status" value="1"/>
</dbReference>
<feature type="compositionally biased region" description="Acidic residues" evidence="16">
    <location>
        <begin position="1458"/>
        <end position="1473"/>
    </location>
</feature>
<dbReference type="Pfam" id="PF22999">
    <property type="entry name" value="LTN1_E3_ligase_6th"/>
    <property type="match status" value="2"/>
</dbReference>
<sequence>MGKGGHGKSSATSATRKKHAKKNAPPPEEPVPKTKRGKKERGRKAEPRQKIYIPPVKPPPVQPDPLETTGLAHTLPADLLIVLRSFNKKAEITKIRALEELQTGWVDKCIKDNEDEVLEYTLVEMLPVWLHHVSALFLHSSRRVRALTASLHLSLLHIAPVKEQIFFFLRETASTSQVESFLGSWCIAAHDVDKAVATTALKSWKEAVAEFQLEEASQAALVEFVQRTALDPAGIYAYLNPIQPSITPGPSHPGSRKGSGRSTPAIQQRKDNPDQLIRTKLEESEENEQDRKARLRFGALGAIKWILESVQELPEIILSLFSNPAFLTSLQSKQNVPWIDLECFGYAQPAVRKNTWALLLALLSTRKGALESVAPELSRGVLRSAFIETDPNVQSSLWHPLLLFLKELPTSWELEIKASQEDNEDDDDNEDSENEDDEAGTSTKPKPTPTTAISAAYQEFLQFLQLGCSGSPVQGYSTVIIVLSTIPSTVIAASSSTPIEDLFTSFWAALDGRALSALNRVASSAAFLSSLLECMALIVKRVRSPSTSPQVLAKLLNAAEETEVDPKEFSVKLVEEQIGKIWRETLDGRLKVDEKALASSLVRAIGTLGEVDTGLAETSWTTLSSLVLESALSHPSVVARLVKELRDEAELSSAASSPSTSPAPSTSQSTVAGKLDAVVAQLAEKALDDYASSLSTASQEEKGSKQGQQLLADLLETFKDGLFFANQAFTDKVDALVSAQAYEMLKADSGVFISILRSRGAEKGVVSGAAWVSVLTSLAASEDEAERERLLKVLVAAPGGEERGVLDDFVGRSVAQIVAPGDGMRGRVEAVKGLLVHHEYFVSSTAFLALFDTLCTSLVSEIQKAFEDPFFSQASDGAQPQTSSGNIPWIGLETLFGLVLSTYKVISSSSDLKFRLGNEATLDNLASEAFLYGYLLPLCEGIEKGDKRSFDLAAELWKKWYEDALEEGRNAVVEIGKSRASRGLREVKERLKGLVLGTKTRVLPQNVLSLLSPSTANAPSSFFAAHREFGTDTVLQFLPTLDELDRILDEQLLPGFSANASMGVLDPLVPPASAYPYTSPVKVTTAAPSTSSHGSSVKYDVKGYDRYGYSAYARAVSALVTVFARDRAIAKKKEGVEVLRHLGVLEVAAWDMICVPNITATSTSDASGGNKVFGERALLVGVELGGGEESGGGSEVLSLAELITKIEQVMAYVVLAGGGREPWRRYVLDSLSSPTKPAASLQDKTVGGVSKTPNAKLNLLANFTLDVIARAVQSEMDLKAADAPGQAQTKERARALKNGVVLNARVLRRVLERVFDDSDSDEDGMKQEDVEKWVGFARKVERSAPLVSSTILATITSFGLDSPRLDRARNEFAASLLGLPLHKANSEGLELLRSLGACVPPEDADDTGFGETLMATMKGGKAAKRGGSDVIILPVQRAVNVVRACQKWVEGQEKAAGEDEDDESEDEDEGPSEDLESAMLAVFIGLAPILQNVPGKHWEFIWDVLETVLENSTLDDESMLLGLSHALRLVRVMEDLVRTNKQLKAEWDKRRVGVLGNVRDLLLAGNGEKEATLKSSSMPRSVCRELVLAIVQSLPEQLIDQDTLGKMCHLVTDSSLEVQRMSYAMLRKAAEKRTEWVVIEVGVGGLGNAEGEAELETPAVTEEADIPSLQVPVVEEQLPGPVDQIPGPADQIPGPADQIPGPAEKKEGRRKDGRRRKKKKEEEKDEGPSLLPRELLSIIERDEEHDLFGWMLGWMLVFDLFKDASFKVKSMYIEQLRNLDLVASRLLPAIIHLLRLDEGLNKAVKVELWAVDEFYVSSLAAHLYFRALLSVPSLILAWVLGCKDRQLNNAFTSLTSLHYSPLIIRAELAHLKSPEGAAELSGEGMTVKVVGGNSEVVAAYVVDDHQLEIKLKIPADWPLHRIEVRDEKRVGVDEKRWRAWVLAVQQTIWTHNGRLVDGLSLFKKNVTLHFEGQVECAICYSIISASDGSLPKKPCKTCRNRFHSSCLYKWFNTSHSSSCPLCRSNII</sequence>
<evidence type="ECO:0000256" key="16">
    <source>
        <dbReference type="SAM" id="MobiDB-lite"/>
    </source>
</evidence>
<keyword evidence="11 15" id="KW-0863">Zinc-finger</keyword>
<proteinExistence type="inferred from homology"/>
<evidence type="ECO:0000256" key="10">
    <source>
        <dbReference type="ARBA" id="ARBA00022737"/>
    </source>
</evidence>
<dbReference type="InterPro" id="IPR039804">
    <property type="entry name" value="RING-CH-C4HC3_LTN1"/>
</dbReference>
<evidence type="ECO:0000256" key="14">
    <source>
        <dbReference type="ARBA" id="ARBA00055150"/>
    </source>
</evidence>
<feature type="region of interest" description="Disordered" evidence="16">
    <location>
        <begin position="246"/>
        <end position="288"/>
    </location>
</feature>
<evidence type="ECO:0000256" key="15">
    <source>
        <dbReference type="PROSITE-ProRule" id="PRU00175"/>
    </source>
</evidence>
<gene>
    <name evidence="18" type="ORF">H1R20_g4020</name>
</gene>
<evidence type="ECO:0000256" key="4">
    <source>
        <dbReference type="ARBA" id="ARBA00007997"/>
    </source>
</evidence>
<dbReference type="PANTHER" id="PTHR12389">
    <property type="entry name" value="ZINC FINGER PROTEIN 294"/>
    <property type="match status" value="1"/>
</dbReference>
<feature type="region of interest" description="Disordered" evidence="16">
    <location>
        <begin position="1452"/>
        <end position="1473"/>
    </location>
</feature>
<dbReference type="SUPFAM" id="SSF57850">
    <property type="entry name" value="RING/U-box"/>
    <property type="match status" value="1"/>
</dbReference>
<dbReference type="GO" id="GO:0008270">
    <property type="term" value="F:zinc ion binding"/>
    <property type="evidence" value="ECO:0007669"/>
    <property type="project" value="UniProtKB-KW"/>
</dbReference>
<dbReference type="GO" id="GO:1990116">
    <property type="term" value="P:ribosome-associated ubiquitin-dependent protein catabolic process"/>
    <property type="evidence" value="ECO:0007669"/>
    <property type="project" value="InterPro"/>
</dbReference>
<comment type="subcellular location">
    <subcellularLocation>
        <location evidence="2">Cytoplasm</location>
        <location evidence="2">Cytosol</location>
    </subcellularLocation>
</comment>
<dbReference type="SMART" id="SM00744">
    <property type="entry name" value="RINGv"/>
    <property type="match status" value="1"/>
</dbReference>
<dbReference type="PANTHER" id="PTHR12389:SF0">
    <property type="entry name" value="E3 UBIQUITIN-PROTEIN LIGASE LISTERIN"/>
    <property type="match status" value="1"/>
</dbReference>
<dbReference type="SMART" id="SM01197">
    <property type="entry name" value="FANCL_C"/>
    <property type="match status" value="1"/>
</dbReference>
<dbReference type="EC" id="2.3.2.27" evidence="5"/>
<dbReference type="InterPro" id="IPR054477">
    <property type="entry name" value="LTN1_E3_ligase_6th"/>
</dbReference>
<dbReference type="GO" id="GO:1990112">
    <property type="term" value="C:RQC complex"/>
    <property type="evidence" value="ECO:0007669"/>
    <property type="project" value="InterPro"/>
</dbReference>
<dbReference type="InterPro" id="IPR001841">
    <property type="entry name" value="Znf_RING"/>
</dbReference>
<feature type="compositionally biased region" description="Acidic residues" evidence="16">
    <location>
        <begin position="421"/>
        <end position="439"/>
    </location>
</feature>
<protein>
    <recommendedName>
        <fullName evidence="6">E3 ubiquitin-protein ligase listerin</fullName>
        <ecNumber evidence="5">2.3.2.27</ecNumber>
    </recommendedName>
</protein>
<feature type="non-terminal residue" evidence="18">
    <location>
        <position position="2027"/>
    </location>
</feature>
<keyword evidence="13" id="KW-0862">Zinc</keyword>
<accession>A0A9W8MLQ3</accession>
<evidence type="ECO:0000256" key="8">
    <source>
        <dbReference type="ARBA" id="ARBA00022679"/>
    </source>
</evidence>
<keyword evidence="12" id="KW-0833">Ubl conjugation pathway</keyword>
<dbReference type="GO" id="GO:0072344">
    <property type="term" value="P:rescue of stalled ribosome"/>
    <property type="evidence" value="ECO:0007669"/>
    <property type="project" value="TreeGrafter"/>
</dbReference>
<dbReference type="Pfam" id="PF22958">
    <property type="entry name" value="Ltn1_1st"/>
    <property type="match status" value="2"/>
</dbReference>
<keyword evidence="10" id="KW-0677">Repeat</keyword>
<dbReference type="InterPro" id="IPR054478">
    <property type="entry name" value="LTN1_UBC"/>
</dbReference>
<reference evidence="18" key="1">
    <citation type="submission" date="2022-06" db="EMBL/GenBank/DDBJ databases">
        <title>Genome Sequence of Candolleomyces eurysporus.</title>
        <authorList>
            <person name="Buettner E."/>
        </authorList>
    </citation>
    <scope>NUCLEOTIDE SEQUENCE</scope>
    <source>
        <strain evidence="18">VTCC 930004</strain>
    </source>
</reference>
<dbReference type="GO" id="GO:0061630">
    <property type="term" value="F:ubiquitin protein ligase activity"/>
    <property type="evidence" value="ECO:0007669"/>
    <property type="project" value="UniProtKB-EC"/>
</dbReference>
<feature type="region of interest" description="Disordered" evidence="16">
    <location>
        <begin position="418"/>
        <end position="449"/>
    </location>
</feature>
<evidence type="ECO:0000256" key="2">
    <source>
        <dbReference type="ARBA" id="ARBA00004514"/>
    </source>
</evidence>
<feature type="compositionally biased region" description="Basic residues" evidence="16">
    <location>
        <begin position="33"/>
        <end position="42"/>
    </location>
</feature>
<dbReference type="PROSITE" id="PS50089">
    <property type="entry name" value="ZF_RING_2"/>
    <property type="match status" value="1"/>
</dbReference>
<dbReference type="Pfam" id="PF13639">
    <property type="entry name" value="zf-RING_2"/>
    <property type="match status" value="1"/>
</dbReference>
<dbReference type="GO" id="GO:0005829">
    <property type="term" value="C:cytosol"/>
    <property type="evidence" value="ECO:0007669"/>
    <property type="project" value="UniProtKB-SubCell"/>
</dbReference>
<evidence type="ECO:0000256" key="1">
    <source>
        <dbReference type="ARBA" id="ARBA00000900"/>
    </source>
</evidence>
<comment type="pathway">
    <text evidence="3">Protein modification; protein ubiquitination.</text>
</comment>
<evidence type="ECO:0000313" key="19">
    <source>
        <dbReference type="Proteomes" id="UP001140091"/>
    </source>
</evidence>
<dbReference type="Proteomes" id="UP001140091">
    <property type="component" value="Unassembled WGS sequence"/>
</dbReference>
<keyword evidence="19" id="KW-1185">Reference proteome</keyword>
<evidence type="ECO:0000256" key="12">
    <source>
        <dbReference type="ARBA" id="ARBA00022786"/>
    </source>
</evidence>
<feature type="region of interest" description="Disordered" evidence="16">
    <location>
        <begin position="1"/>
        <end position="62"/>
    </location>
</feature>
<dbReference type="InterPro" id="IPR054476">
    <property type="entry name" value="Ltn1_N"/>
</dbReference>
<dbReference type="OrthoDB" id="6108at2759"/>
<feature type="compositionally biased region" description="Basic and acidic residues" evidence="16">
    <location>
        <begin position="268"/>
        <end position="282"/>
    </location>
</feature>
<evidence type="ECO:0000256" key="9">
    <source>
        <dbReference type="ARBA" id="ARBA00022723"/>
    </source>
</evidence>
<feature type="domain" description="RING-type" evidence="17">
    <location>
        <begin position="1976"/>
        <end position="2023"/>
    </location>
</feature>
<comment type="catalytic activity">
    <reaction evidence="1">
        <text>S-ubiquitinyl-[E2 ubiquitin-conjugating enzyme]-L-cysteine + [acceptor protein]-L-lysine = [E2 ubiquitin-conjugating enzyme]-L-cysteine + N(6)-ubiquitinyl-[acceptor protein]-L-lysine.</text>
        <dbReference type="EC" id="2.3.2.27"/>
    </reaction>
</comment>
<evidence type="ECO:0000256" key="3">
    <source>
        <dbReference type="ARBA" id="ARBA00004906"/>
    </source>
</evidence>
<dbReference type="InterPro" id="IPR013083">
    <property type="entry name" value="Znf_RING/FYVE/PHD"/>
</dbReference>
<dbReference type="CDD" id="cd16491">
    <property type="entry name" value="RING-CH-C4HC3_LTN1"/>
    <property type="match status" value="1"/>
</dbReference>
<keyword evidence="7" id="KW-0963">Cytoplasm</keyword>
<comment type="similarity">
    <text evidence="4">Belongs to the LTN1 family.</text>
</comment>
<dbReference type="InterPro" id="IPR011016">
    <property type="entry name" value="Znf_RING-CH"/>
</dbReference>
<name>A0A9W8MLQ3_9AGAR</name>
<dbReference type="InterPro" id="IPR039795">
    <property type="entry name" value="LTN1/Rkr1"/>
</dbReference>
<keyword evidence="9" id="KW-0479">Metal-binding</keyword>
<evidence type="ECO:0000256" key="5">
    <source>
        <dbReference type="ARBA" id="ARBA00012483"/>
    </source>
</evidence>